<feature type="non-terminal residue" evidence="2">
    <location>
        <position position="263"/>
    </location>
</feature>
<organism evidence="2 3">
    <name type="scientific">Tribonema minus</name>
    <dbReference type="NCBI Taxonomy" id="303371"/>
    <lineage>
        <taxon>Eukaryota</taxon>
        <taxon>Sar</taxon>
        <taxon>Stramenopiles</taxon>
        <taxon>Ochrophyta</taxon>
        <taxon>PX clade</taxon>
        <taxon>Xanthophyceae</taxon>
        <taxon>Tribonematales</taxon>
        <taxon>Tribonemataceae</taxon>
        <taxon>Tribonema</taxon>
    </lineage>
</organism>
<evidence type="ECO:0000313" key="3">
    <source>
        <dbReference type="Proteomes" id="UP000664859"/>
    </source>
</evidence>
<feature type="region of interest" description="Disordered" evidence="1">
    <location>
        <begin position="171"/>
        <end position="263"/>
    </location>
</feature>
<reference evidence="2" key="1">
    <citation type="submission" date="2021-02" db="EMBL/GenBank/DDBJ databases">
        <title>First Annotated Genome of the Yellow-green Alga Tribonema minus.</title>
        <authorList>
            <person name="Mahan K.M."/>
        </authorList>
    </citation>
    <scope>NUCLEOTIDE SEQUENCE</scope>
    <source>
        <strain evidence="2">UTEX B ZZ1240</strain>
    </source>
</reference>
<evidence type="ECO:0000313" key="2">
    <source>
        <dbReference type="EMBL" id="KAG5189939.1"/>
    </source>
</evidence>
<feature type="compositionally biased region" description="Basic residues" evidence="1">
    <location>
        <begin position="172"/>
        <end position="181"/>
    </location>
</feature>
<feature type="region of interest" description="Disordered" evidence="1">
    <location>
        <begin position="91"/>
        <end position="127"/>
    </location>
</feature>
<comment type="caution">
    <text evidence="2">The sequence shown here is derived from an EMBL/GenBank/DDBJ whole genome shotgun (WGS) entry which is preliminary data.</text>
</comment>
<sequence>MLLISTYISPFHFVRILFDVRAHFNAAWQGQAHAVVTSKIIHHFTSNNTSNAISCSHCVAVQPPPHQYVHPDPQPSPFVRIALTHILRRTSTQRGKGRRTARRRTWRRRGRGRTQRCEAPKPTLPAHRTRPLAKRGAAWTRLRARAWARPGQRARNQPSLVWKLRGAMWRAPWRRPGRKPRPATTRSSSRSGKIPTHNGSPWKTYGRARPQSSRPWAARRSPMASARLSRTRSRTRTPTWTPTSVRTRSRRACSTSERATLRT</sequence>
<feature type="compositionally biased region" description="Basic residues" evidence="1">
    <location>
        <begin position="95"/>
        <end position="114"/>
    </location>
</feature>
<dbReference type="AlphaFoldDB" id="A0A836CLM5"/>
<gene>
    <name evidence="2" type="ORF">JKP88DRAFT_267108</name>
</gene>
<proteinExistence type="predicted"/>
<protein>
    <submittedName>
        <fullName evidence="2">Uncharacterized protein</fullName>
    </submittedName>
</protein>
<feature type="compositionally biased region" description="Polar residues" evidence="1">
    <location>
        <begin position="252"/>
        <end position="263"/>
    </location>
</feature>
<name>A0A836CLM5_9STRA</name>
<keyword evidence="3" id="KW-1185">Reference proteome</keyword>
<accession>A0A836CLM5</accession>
<feature type="compositionally biased region" description="Low complexity" evidence="1">
    <location>
        <begin position="236"/>
        <end position="246"/>
    </location>
</feature>
<evidence type="ECO:0000256" key="1">
    <source>
        <dbReference type="SAM" id="MobiDB-lite"/>
    </source>
</evidence>
<dbReference type="EMBL" id="JAFCMP010000042">
    <property type="protein sequence ID" value="KAG5189939.1"/>
    <property type="molecule type" value="Genomic_DNA"/>
</dbReference>
<dbReference type="Proteomes" id="UP000664859">
    <property type="component" value="Unassembled WGS sequence"/>
</dbReference>